<feature type="domain" description="Nitrite/sulphite reductase 4Fe-4S" evidence="7">
    <location>
        <begin position="411"/>
        <end position="546"/>
    </location>
</feature>
<dbReference type="InterPro" id="IPR051329">
    <property type="entry name" value="NIR_SIR_4Fe-4S"/>
</dbReference>
<evidence type="ECO:0000256" key="1">
    <source>
        <dbReference type="ARBA" id="ARBA00022485"/>
    </source>
</evidence>
<keyword evidence="3" id="KW-0479">Metal-binding</keyword>
<keyword evidence="4" id="KW-0560">Oxidoreductase</keyword>
<keyword evidence="10" id="KW-1185">Reference proteome</keyword>
<dbReference type="GO" id="GO:0016491">
    <property type="term" value="F:oxidoreductase activity"/>
    <property type="evidence" value="ECO:0007669"/>
    <property type="project" value="UniProtKB-KW"/>
</dbReference>
<dbReference type="RefSeq" id="WP_123695058.1">
    <property type="nucleotide sequence ID" value="NZ_AP019700.1"/>
</dbReference>
<evidence type="ECO:0000313" key="10">
    <source>
        <dbReference type="Proteomes" id="UP000278222"/>
    </source>
</evidence>
<dbReference type="InterPro" id="IPR006067">
    <property type="entry name" value="NO2/SO3_Rdtase_4Fe4S_dom"/>
</dbReference>
<dbReference type="InterPro" id="IPR045854">
    <property type="entry name" value="NO2/SO3_Rdtase_4Fe4S_sf"/>
</dbReference>
<dbReference type="GO" id="GO:0020037">
    <property type="term" value="F:heme binding"/>
    <property type="evidence" value="ECO:0007669"/>
    <property type="project" value="InterPro"/>
</dbReference>
<evidence type="ECO:0000259" key="7">
    <source>
        <dbReference type="Pfam" id="PF01077"/>
    </source>
</evidence>
<comment type="caution">
    <text evidence="9">The sequence shown here is derived from an EMBL/GenBank/DDBJ whole genome shotgun (WGS) entry which is preliminary data.</text>
</comment>
<reference evidence="9 10" key="1">
    <citation type="submission" date="2018-11" db="EMBL/GenBank/DDBJ databases">
        <title>Genomic Encyclopedia of Type Strains, Phase IV (KMG-IV): sequencing the most valuable type-strain genomes for metagenomic binning, comparative biology and taxonomic classification.</title>
        <authorList>
            <person name="Goeker M."/>
        </authorList>
    </citation>
    <scope>NUCLEOTIDE SEQUENCE [LARGE SCALE GENOMIC DNA]</scope>
    <source>
        <strain evidence="9 10">DSM 5900</strain>
    </source>
</reference>
<gene>
    <name evidence="9" type="ORF">EDC65_5151</name>
</gene>
<keyword evidence="6" id="KW-0411">Iron-sulfur</keyword>
<evidence type="ECO:0000259" key="8">
    <source>
        <dbReference type="Pfam" id="PF03460"/>
    </source>
</evidence>
<dbReference type="PANTHER" id="PTHR32439:SF9">
    <property type="entry name" value="BLR3264 PROTEIN"/>
    <property type="match status" value="1"/>
</dbReference>
<name>A0A3N1KVE7_9PROT</name>
<feature type="domain" description="Nitrite/sulphite reductase 4Fe-4S" evidence="7">
    <location>
        <begin position="119"/>
        <end position="272"/>
    </location>
</feature>
<feature type="domain" description="Nitrite/Sulfite reductase ferredoxin-like" evidence="8">
    <location>
        <begin position="52"/>
        <end position="111"/>
    </location>
</feature>
<evidence type="ECO:0000313" key="9">
    <source>
        <dbReference type="EMBL" id="ROP81295.1"/>
    </source>
</evidence>
<protein>
    <submittedName>
        <fullName evidence="9">Sulfite reductase (NADPH) hemoprotein beta-component</fullName>
    </submittedName>
</protein>
<proteinExistence type="predicted"/>
<organism evidence="9 10">
    <name type="scientific">Stella humosa</name>
    <dbReference type="NCBI Taxonomy" id="94"/>
    <lineage>
        <taxon>Bacteria</taxon>
        <taxon>Pseudomonadati</taxon>
        <taxon>Pseudomonadota</taxon>
        <taxon>Alphaproteobacteria</taxon>
        <taxon>Rhodospirillales</taxon>
        <taxon>Stellaceae</taxon>
        <taxon>Stella</taxon>
    </lineage>
</organism>
<dbReference type="Proteomes" id="UP000278222">
    <property type="component" value="Unassembled WGS sequence"/>
</dbReference>
<dbReference type="InterPro" id="IPR036136">
    <property type="entry name" value="Nit/Sulf_reduc_fer-like_dom_sf"/>
</dbReference>
<dbReference type="EMBL" id="RJKX01000018">
    <property type="protein sequence ID" value="ROP81295.1"/>
    <property type="molecule type" value="Genomic_DNA"/>
</dbReference>
<dbReference type="OrthoDB" id="9803707at2"/>
<evidence type="ECO:0000256" key="6">
    <source>
        <dbReference type="ARBA" id="ARBA00023014"/>
    </source>
</evidence>
<dbReference type="PANTHER" id="PTHR32439">
    <property type="entry name" value="FERREDOXIN--NITRITE REDUCTASE, CHLOROPLASTIC"/>
    <property type="match status" value="1"/>
</dbReference>
<dbReference type="Pfam" id="PF01077">
    <property type="entry name" value="NIR_SIR"/>
    <property type="match status" value="2"/>
</dbReference>
<accession>A0A3N1KVE7</accession>
<dbReference type="Gene3D" id="3.90.480.10">
    <property type="entry name" value="Sulfite Reductase Hemoprotein,Domain 2"/>
    <property type="match status" value="1"/>
</dbReference>
<dbReference type="SUPFAM" id="SSF56014">
    <property type="entry name" value="Nitrite and sulphite reductase 4Fe-4S domain-like"/>
    <property type="match status" value="2"/>
</dbReference>
<dbReference type="SUPFAM" id="SSF55124">
    <property type="entry name" value="Nitrite/Sulfite reductase N-terminal domain-like"/>
    <property type="match status" value="2"/>
</dbReference>
<dbReference type="GO" id="GO:0051539">
    <property type="term" value="F:4 iron, 4 sulfur cluster binding"/>
    <property type="evidence" value="ECO:0007669"/>
    <property type="project" value="UniProtKB-KW"/>
</dbReference>
<feature type="domain" description="Nitrite/Sulfite reductase ferredoxin-like" evidence="8">
    <location>
        <begin position="348"/>
        <end position="399"/>
    </location>
</feature>
<keyword evidence="2" id="KW-0349">Heme</keyword>
<evidence type="ECO:0000256" key="5">
    <source>
        <dbReference type="ARBA" id="ARBA00023004"/>
    </source>
</evidence>
<keyword evidence="1" id="KW-0004">4Fe-4S</keyword>
<dbReference type="Gene3D" id="3.30.413.10">
    <property type="entry name" value="Sulfite Reductase Hemoprotein, domain 1"/>
    <property type="match status" value="2"/>
</dbReference>
<evidence type="ECO:0000256" key="4">
    <source>
        <dbReference type="ARBA" id="ARBA00023002"/>
    </source>
</evidence>
<evidence type="ECO:0000256" key="3">
    <source>
        <dbReference type="ARBA" id="ARBA00022723"/>
    </source>
</evidence>
<dbReference type="GO" id="GO:0046872">
    <property type="term" value="F:metal ion binding"/>
    <property type="evidence" value="ECO:0007669"/>
    <property type="project" value="UniProtKB-KW"/>
</dbReference>
<dbReference type="Pfam" id="PF03460">
    <property type="entry name" value="NIR_SIR_ferr"/>
    <property type="match status" value="2"/>
</dbReference>
<sequence length="552" mass="61148">MYRYDDFDRAFLEERVAQFRDQVARRLAGDLNEDEFKPLRLMNGLYLQLHAYMLRIAIPYGTLSSLQMRRLAEVAQRWDRGYGHFTTRQNIQLNWIRLEDAPDIIAALAEVDMHGIQTSGNCIRNVTADQYAGVAADEIEDPRIWAEILRQWSTNHPEFSFLPRKFKIAVTGAELDRAAIRVHDIGLRMCRAPDGSTGFEVVVGGGLGRTPLIGKTIRDFLPKDDLLGYLEAVMRVYNALGRRDNLYKARVKILVHDIGAERMAAMVDEEFQAIQAEGGVALDPVLVARIQDHFAPPAYAPAPEGPPEVLALERADPAFARWRATNTAAHREPGYVIVNLSLKPHGRPPGDATSGEMRAVADMADRWSLGEIRVAHEQNLVLPHVRQADLPDLWRAAAAIGFATPNIGHLTDIIACPGMDYCALATARSIPIAERLADRFKNLDRLHDIGPFRINISGCINACGHHHVGHVGLLGVDKNGEEFYQITLGGSAEEDTAIGRIVGPAVSSADVVDAIERLVETYVDIREAGETFLETCRRVGNAPFKESIYAAA</sequence>
<dbReference type="AlphaFoldDB" id="A0A3N1KVE7"/>
<keyword evidence="5" id="KW-0408">Iron</keyword>
<dbReference type="InterPro" id="IPR005117">
    <property type="entry name" value="NiRdtase/SiRdtase_haem-b_fer"/>
</dbReference>
<evidence type="ECO:0000256" key="2">
    <source>
        <dbReference type="ARBA" id="ARBA00022617"/>
    </source>
</evidence>